<keyword evidence="2 6" id="KW-0812">Transmembrane</keyword>
<dbReference type="GO" id="GO:0034707">
    <property type="term" value="C:chloride channel complex"/>
    <property type="evidence" value="ECO:0007669"/>
    <property type="project" value="UniProtKB-KW"/>
</dbReference>
<organism evidence="7 8">
    <name type="scientific">Halocaridina rubra</name>
    <name type="common">Hawaiian red shrimp</name>
    <dbReference type="NCBI Taxonomy" id="373956"/>
    <lineage>
        <taxon>Eukaryota</taxon>
        <taxon>Metazoa</taxon>
        <taxon>Ecdysozoa</taxon>
        <taxon>Arthropoda</taxon>
        <taxon>Crustacea</taxon>
        <taxon>Multicrustacea</taxon>
        <taxon>Malacostraca</taxon>
        <taxon>Eumalacostraca</taxon>
        <taxon>Eucarida</taxon>
        <taxon>Decapoda</taxon>
        <taxon>Pleocyemata</taxon>
        <taxon>Caridea</taxon>
        <taxon>Atyoidea</taxon>
        <taxon>Atyidae</taxon>
        <taxon>Halocaridina</taxon>
    </lineage>
</organism>
<feature type="non-terminal residue" evidence="7">
    <location>
        <position position="1"/>
    </location>
</feature>
<dbReference type="InterPro" id="IPR021134">
    <property type="entry name" value="Bestrophin-like"/>
</dbReference>
<name>A0AAN9AF36_HALRR</name>
<dbReference type="PANTHER" id="PTHR10736:SF65">
    <property type="entry name" value="BESTROPHIN 1, ISOFORM C-RELATED"/>
    <property type="match status" value="1"/>
</dbReference>
<keyword evidence="6" id="KW-0869">Chloride channel</keyword>
<keyword evidence="6" id="KW-0406">Ion transport</keyword>
<evidence type="ECO:0000313" key="7">
    <source>
        <dbReference type="EMBL" id="KAK7084595.1"/>
    </source>
</evidence>
<keyword evidence="4 6" id="KW-0472">Membrane</keyword>
<evidence type="ECO:0000256" key="1">
    <source>
        <dbReference type="ARBA" id="ARBA00004370"/>
    </source>
</evidence>
<dbReference type="Proteomes" id="UP001381693">
    <property type="component" value="Unassembled WGS sequence"/>
</dbReference>
<comment type="function">
    <text evidence="6">Forms chloride channels.</text>
</comment>
<evidence type="ECO:0000256" key="4">
    <source>
        <dbReference type="ARBA" id="ARBA00023136"/>
    </source>
</evidence>
<accession>A0AAN9AF36</accession>
<protein>
    <recommendedName>
        <fullName evidence="6">Bestrophin homolog</fullName>
    </recommendedName>
</protein>
<dbReference type="AlphaFoldDB" id="A0AAN9AF36"/>
<gene>
    <name evidence="7" type="ORF">SK128_001751</name>
</gene>
<dbReference type="Pfam" id="PF01062">
    <property type="entry name" value="Bestrophin"/>
    <property type="match status" value="1"/>
</dbReference>
<evidence type="ECO:0000256" key="5">
    <source>
        <dbReference type="ARBA" id="ARBA00034769"/>
    </source>
</evidence>
<keyword evidence="6" id="KW-0868">Chloride</keyword>
<feature type="non-terminal residue" evidence="7">
    <location>
        <position position="295"/>
    </location>
</feature>
<evidence type="ECO:0000313" key="8">
    <source>
        <dbReference type="Proteomes" id="UP001381693"/>
    </source>
</evidence>
<comment type="caution">
    <text evidence="7">The sequence shown here is derived from an EMBL/GenBank/DDBJ whole genome shotgun (WGS) entry which is preliminary data.</text>
</comment>
<keyword evidence="8" id="KW-1185">Reference proteome</keyword>
<keyword evidence="3 6" id="KW-1133">Transmembrane helix</keyword>
<evidence type="ECO:0000256" key="3">
    <source>
        <dbReference type="ARBA" id="ARBA00022989"/>
    </source>
</evidence>
<proteinExistence type="inferred from homology"/>
<dbReference type="PANTHER" id="PTHR10736">
    <property type="entry name" value="BESTROPHIN"/>
    <property type="match status" value="1"/>
</dbReference>
<keyword evidence="6" id="KW-0407">Ion channel</keyword>
<dbReference type="EMBL" id="JAXCGZ010002037">
    <property type="protein sequence ID" value="KAK7084595.1"/>
    <property type="molecule type" value="Genomic_DNA"/>
</dbReference>
<keyword evidence="6" id="KW-0813">Transport</keyword>
<reference evidence="7 8" key="1">
    <citation type="submission" date="2023-11" db="EMBL/GenBank/DDBJ databases">
        <title>Halocaridina rubra genome assembly.</title>
        <authorList>
            <person name="Smith C."/>
        </authorList>
    </citation>
    <scope>NUCLEOTIDE SEQUENCE [LARGE SCALE GENOMIC DNA]</scope>
    <source>
        <strain evidence="7">EP-1</strain>
        <tissue evidence="7">Whole</tissue>
    </source>
</reference>
<dbReference type="InterPro" id="IPR000615">
    <property type="entry name" value="Bestrophin"/>
</dbReference>
<keyword evidence="6" id="KW-1003">Cell membrane</keyword>
<feature type="transmembrane region" description="Helical" evidence="6">
    <location>
        <begin position="105"/>
        <end position="124"/>
    </location>
</feature>
<dbReference type="GO" id="GO:0005254">
    <property type="term" value="F:chloride channel activity"/>
    <property type="evidence" value="ECO:0007669"/>
    <property type="project" value="UniProtKB-KW"/>
</dbReference>
<dbReference type="GO" id="GO:0005886">
    <property type="term" value="C:plasma membrane"/>
    <property type="evidence" value="ECO:0007669"/>
    <property type="project" value="UniProtKB-SubCell"/>
</dbReference>
<feature type="transmembrane region" description="Helical" evidence="6">
    <location>
        <begin position="13"/>
        <end position="31"/>
    </location>
</feature>
<comment type="subcellular location">
    <subcellularLocation>
        <location evidence="6">Cell membrane</location>
        <topology evidence="6">Multi-pass membrane protein</topology>
    </subcellularLocation>
    <subcellularLocation>
        <location evidence="1">Membrane</location>
    </subcellularLocation>
</comment>
<evidence type="ECO:0000256" key="6">
    <source>
        <dbReference type="RuleBase" id="RU363126"/>
    </source>
</evidence>
<feature type="transmembrane region" description="Helical" evidence="6">
    <location>
        <begin position="52"/>
        <end position="71"/>
    </location>
</feature>
<feature type="transmembrane region" description="Helical" evidence="6">
    <location>
        <begin position="213"/>
        <end position="232"/>
    </location>
</feature>
<feature type="transmembrane region" description="Helical" evidence="6">
    <location>
        <begin position="247"/>
        <end position="267"/>
    </location>
</feature>
<evidence type="ECO:0000256" key="2">
    <source>
        <dbReference type="ARBA" id="ARBA00022692"/>
    </source>
</evidence>
<sequence length="295" mass="34870">WRGSVYKMVWKDMLVYIILYFSISFIYRFGLDESQRETFEKLSLHCGYFRNLIPISFVLGFYVSLVVSRWWGMYESMPWPDKLSVLLSTHIQGHDARARMLRCTVIRYVNLSFLITFSMIAPAVKKNFPTLQQMMDAGYMTANEKELLEDLEKKTKVHKTWVPFMWACKIVDRARREGRIRDDVAQKTVTDEILRLRGCCGELLGWDEYNIPLVYTQVVTIAVYSFFLFSVIGEQFLDPSKKYDHNIIDIYVPVFTLLQFFFYIGWLKVAESLINPFGEDDHDFEFVALLKRHLE</sequence>
<comment type="similarity">
    <text evidence="5 6">Belongs to the anion channel-forming bestrophin (TC 1.A.46) family. Calcium-sensitive chloride channel subfamily.</text>
</comment>